<evidence type="ECO:0000313" key="1">
    <source>
        <dbReference type="EMBL" id="CAD8291080.1"/>
    </source>
</evidence>
<proteinExistence type="predicted"/>
<dbReference type="EMBL" id="HBED01000650">
    <property type="protein sequence ID" value="CAD8291080.1"/>
    <property type="molecule type" value="Transcribed_RNA"/>
</dbReference>
<reference evidence="1" key="1">
    <citation type="submission" date="2021-01" db="EMBL/GenBank/DDBJ databases">
        <authorList>
            <person name="Corre E."/>
            <person name="Pelletier E."/>
            <person name="Niang G."/>
            <person name="Scheremetjew M."/>
            <person name="Finn R."/>
            <person name="Kale V."/>
            <person name="Holt S."/>
            <person name="Cochrane G."/>
            <person name="Meng A."/>
            <person name="Brown T."/>
            <person name="Cohen L."/>
        </authorList>
    </citation>
    <scope>NUCLEOTIDE SEQUENCE</scope>
    <source>
        <strain evidence="1">CCMP147</strain>
    </source>
</reference>
<protein>
    <submittedName>
        <fullName evidence="1">Uncharacterized protein</fullName>
    </submittedName>
</protein>
<accession>A0A7R9VC19</accession>
<organism evidence="1">
    <name type="scientific">Pseudictyota dubia</name>
    <dbReference type="NCBI Taxonomy" id="2749911"/>
    <lineage>
        <taxon>Eukaryota</taxon>
        <taxon>Sar</taxon>
        <taxon>Stramenopiles</taxon>
        <taxon>Ochrophyta</taxon>
        <taxon>Bacillariophyta</taxon>
        <taxon>Mediophyceae</taxon>
        <taxon>Biddulphiophycidae</taxon>
        <taxon>Eupodiscales</taxon>
        <taxon>Odontellaceae</taxon>
        <taxon>Pseudictyota</taxon>
    </lineage>
</organism>
<gene>
    <name evidence="1" type="ORF">TDUB1175_LOCUS346</name>
</gene>
<sequence length="112" mass="12596">MADEVFVQEHVRRRPVEEFKVWKKKSDDDIPVRTSSASWSGRFQGFGVGGGLGTSVRMTGLRLLTQNLSAEKCEDKLNDGNLICDFQRQGRQLLSGLRRMPVKTTHMRSSAA</sequence>
<name>A0A7R9VC19_9STRA</name>
<dbReference type="AlphaFoldDB" id="A0A7R9VC19"/>